<comment type="caution">
    <text evidence="1">The sequence shown here is derived from an EMBL/GenBank/DDBJ whole genome shotgun (WGS) entry which is preliminary data.</text>
</comment>
<dbReference type="EMBL" id="SOSA01000186">
    <property type="protein sequence ID" value="THC94847.1"/>
    <property type="molecule type" value="Genomic_DNA"/>
</dbReference>
<proteinExistence type="predicted"/>
<name>A0A4S3JJQ8_9EURO</name>
<keyword evidence="2" id="KW-1185">Reference proteome</keyword>
<dbReference type="Proteomes" id="UP000308092">
    <property type="component" value="Unassembled WGS sequence"/>
</dbReference>
<protein>
    <submittedName>
        <fullName evidence="1">Uncharacterized protein</fullName>
    </submittedName>
</protein>
<accession>A0A4S3JJQ8</accession>
<evidence type="ECO:0000313" key="2">
    <source>
        <dbReference type="Proteomes" id="UP000308092"/>
    </source>
</evidence>
<dbReference type="VEuPathDB" id="FungiDB:EYZ11_005683"/>
<evidence type="ECO:0000313" key="1">
    <source>
        <dbReference type="EMBL" id="THC94847.1"/>
    </source>
</evidence>
<gene>
    <name evidence="1" type="ORF">EYZ11_005683</name>
</gene>
<dbReference type="AlphaFoldDB" id="A0A4S3JJQ8"/>
<reference evidence="1 2" key="1">
    <citation type="submission" date="2019-03" db="EMBL/GenBank/DDBJ databases">
        <title>The genome sequence of a newly discovered highly antifungal drug resistant Aspergillus species, Aspergillus tanneri NIH 1004.</title>
        <authorList>
            <person name="Mounaud S."/>
            <person name="Singh I."/>
            <person name="Joardar V."/>
            <person name="Pakala S."/>
            <person name="Pakala S."/>
            <person name="Venepally P."/>
            <person name="Hoover J."/>
            <person name="Nierman W."/>
            <person name="Chung J."/>
            <person name="Losada L."/>
        </authorList>
    </citation>
    <scope>NUCLEOTIDE SEQUENCE [LARGE SCALE GENOMIC DNA]</scope>
    <source>
        <strain evidence="1 2">NIH1004</strain>
    </source>
</reference>
<sequence length="55" mass="6049">MTVSEEEMLKSCRADRAGGIDRDPTVERNLRAVCYKGLLSPADQPPLEHDGGYSL</sequence>
<organism evidence="1 2">
    <name type="scientific">Aspergillus tanneri</name>
    <dbReference type="NCBI Taxonomy" id="1220188"/>
    <lineage>
        <taxon>Eukaryota</taxon>
        <taxon>Fungi</taxon>
        <taxon>Dikarya</taxon>
        <taxon>Ascomycota</taxon>
        <taxon>Pezizomycotina</taxon>
        <taxon>Eurotiomycetes</taxon>
        <taxon>Eurotiomycetidae</taxon>
        <taxon>Eurotiales</taxon>
        <taxon>Aspergillaceae</taxon>
        <taxon>Aspergillus</taxon>
        <taxon>Aspergillus subgen. Circumdati</taxon>
    </lineage>
</organism>